<organism evidence="1 2">
    <name type="scientific">Smallanthus sonchifolius</name>
    <dbReference type="NCBI Taxonomy" id="185202"/>
    <lineage>
        <taxon>Eukaryota</taxon>
        <taxon>Viridiplantae</taxon>
        <taxon>Streptophyta</taxon>
        <taxon>Embryophyta</taxon>
        <taxon>Tracheophyta</taxon>
        <taxon>Spermatophyta</taxon>
        <taxon>Magnoliopsida</taxon>
        <taxon>eudicotyledons</taxon>
        <taxon>Gunneridae</taxon>
        <taxon>Pentapetalae</taxon>
        <taxon>asterids</taxon>
        <taxon>campanulids</taxon>
        <taxon>Asterales</taxon>
        <taxon>Asteraceae</taxon>
        <taxon>Asteroideae</taxon>
        <taxon>Heliantheae alliance</taxon>
        <taxon>Millerieae</taxon>
        <taxon>Smallanthus</taxon>
    </lineage>
</organism>
<reference evidence="1 2" key="2">
    <citation type="journal article" date="2022" name="Mol. Ecol. Resour.">
        <title>The genomes of chicory, endive, great burdock and yacon provide insights into Asteraceae paleo-polyploidization history and plant inulin production.</title>
        <authorList>
            <person name="Fan W."/>
            <person name="Wang S."/>
            <person name="Wang H."/>
            <person name="Wang A."/>
            <person name="Jiang F."/>
            <person name="Liu H."/>
            <person name="Zhao H."/>
            <person name="Xu D."/>
            <person name="Zhang Y."/>
        </authorList>
    </citation>
    <scope>NUCLEOTIDE SEQUENCE [LARGE SCALE GENOMIC DNA]</scope>
    <source>
        <strain evidence="2">cv. Yunnan</strain>
        <tissue evidence="1">Leaves</tissue>
    </source>
</reference>
<evidence type="ECO:0000313" key="1">
    <source>
        <dbReference type="EMBL" id="KAI3703377.1"/>
    </source>
</evidence>
<proteinExistence type="predicted"/>
<dbReference type="Proteomes" id="UP001056120">
    <property type="component" value="Linkage Group LG25"/>
</dbReference>
<dbReference type="EMBL" id="CM042042">
    <property type="protein sequence ID" value="KAI3703377.1"/>
    <property type="molecule type" value="Genomic_DNA"/>
</dbReference>
<accession>A0ACB9A0L5</accession>
<name>A0ACB9A0L5_9ASTR</name>
<protein>
    <submittedName>
        <fullName evidence="1">Uncharacterized protein</fullName>
    </submittedName>
</protein>
<gene>
    <name evidence="1" type="ORF">L1987_73406</name>
</gene>
<evidence type="ECO:0000313" key="2">
    <source>
        <dbReference type="Proteomes" id="UP001056120"/>
    </source>
</evidence>
<keyword evidence="2" id="KW-1185">Reference proteome</keyword>
<sequence>MDTNQGIIQLLPLEVKGKDITELIAAGRDFGEKRKELVVPKEGFDDQQKVSRTVFVGNLPLKVKKKAKLREFNQFREIGSIRIRYIPSLDASVLEYDAAQASLSHNMAFRSRIAVAARVRRHLRKLKRASVKNVVFAGRGWATGRALFAVD</sequence>
<reference evidence="2" key="1">
    <citation type="journal article" date="2022" name="Mol. Ecol. Resour.">
        <title>The genomes of chicory, endive, great burdock and yacon provide insights into Asteraceae palaeo-polyploidization history and plant inulin production.</title>
        <authorList>
            <person name="Fan W."/>
            <person name="Wang S."/>
            <person name="Wang H."/>
            <person name="Wang A."/>
            <person name="Jiang F."/>
            <person name="Liu H."/>
            <person name="Zhao H."/>
            <person name="Xu D."/>
            <person name="Zhang Y."/>
        </authorList>
    </citation>
    <scope>NUCLEOTIDE SEQUENCE [LARGE SCALE GENOMIC DNA]</scope>
    <source>
        <strain evidence="2">cv. Yunnan</strain>
    </source>
</reference>
<comment type="caution">
    <text evidence="1">The sequence shown here is derived from an EMBL/GenBank/DDBJ whole genome shotgun (WGS) entry which is preliminary data.</text>
</comment>